<organism evidence="8 10">
    <name type="scientific">Compostibacter hankyongensis</name>
    <dbReference type="NCBI Taxonomy" id="1007089"/>
    <lineage>
        <taxon>Bacteria</taxon>
        <taxon>Pseudomonadati</taxon>
        <taxon>Bacteroidota</taxon>
        <taxon>Chitinophagia</taxon>
        <taxon>Chitinophagales</taxon>
        <taxon>Chitinophagaceae</taxon>
        <taxon>Compostibacter</taxon>
    </lineage>
</organism>
<evidence type="ECO:0000313" key="10">
    <source>
        <dbReference type="Proteomes" id="UP001501207"/>
    </source>
</evidence>
<feature type="domain" description="SusD-like N-terminal" evidence="7">
    <location>
        <begin position="101"/>
        <end position="213"/>
    </location>
</feature>
<gene>
    <name evidence="8" type="ORF">GCM10023143_17570</name>
    <name evidence="9" type="ORF">GCM10023143_17600</name>
</gene>
<reference evidence="10" key="2">
    <citation type="journal article" date="2019" name="Int. J. Syst. Evol. Microbiol.">
        <title>The Global Catalogue of Microorganisms (GCM) 10K type strain sequencing project: providing services to taxonomists for standard genome sequencing and annotation.</title>
        <authorList>
            <consortium name="The Broad Institute Genomics Platform"/>
            <consortium name="The Broad Institute Genome Sequencing Center for Infectious Disease"/>
            <person name="Wu L."/>
            <person name="Ma J."/>
        </authorList>
    </citation>
    <scope>NUCLEOTIDE SEQUENCE [LARGE SCALE GENOMIC DNA]</scope>
    <source>
        <strain evidence="10">JCM 17664</strain>
    </source>
</reference>
<evidence type="ECO:0000259" key="6">
    <source>
        <dbReference type="Pfam" id="PF07980"/>
    </source>
</evidence>
<keyword evidence="5" id="KW-0998">Cell outer membrane</keyword>
<evidence type="ECO:0000256" key="2">
    <source>
        <dbReference type="ARBA" id="ARBA00006275"/>
    </source>
</evidence>
<keyword evidence="4" id="KW-0472">Membrane</keyword>
<comment type="subcellular location">
    <subcellularLocation>
        <location evidence="1">Cell outer membrane</location>
    </subcellularLocation>
</comment>
<dbReference type="Gene3D" id="1.25.40.390">
    <property type="match status" value="1"/>
</dbReference>
<dbReference type="InterPro" id="IPR033985">
    <property type="entry name" value="SusD-like_N"/>
</dbReference>
<evidence type="ECO:0000313" key="9">
    <source>
        <dbReference type="EMBL" id="GAA4309579.1"/>
    </source>
</evidence>
<evidence type="ECO:0000256" key="1">
    <source>
        <dbReference type="ARBA" id="ARBA00004442"/>
    </source>
</evidence>
<reference evidence="8" key="3">
    <citation type="submission" date="2023-12" db="EMBL/GenBank/DDBJ databases">
        <authorList>
            <person name="Sun Q."/>
            <person name="Inoue M."/>
        </authorList>
    </citation>
    <scope>NUCLEOTIDE SEQUENCE</scope>
    <source>
        <strain evidence="8">JCM 17664</strain>
    </source>
</reference>
<reference evidence="8" key="1">
    <citation type="journal article" date="2014" name="Int. J. Syst. Evol. Microbiol.">
        <title>Complete genome of a new Firmicutes species belonging to the dominant human colonic microbiota ('Ruminococcus bicirculans') reveals two chromosomes and a selective capacity to utilize plant glucans.</title>
        <authorList>
            <consortium name="NISC Comparative Sequencing Program"/>
            <person name="Wegmann U."/>
            <person name="Louis P."/>
            <person name="Goesmann A."/>
            <person name="Henrissat B."/>
            <person name="Duncan S.H."/>
            <person name="Flint H.J."/>
        </authorList>
    </citation>
    <scope>NUCLEOTIDE SEQUENCE</scope>
    <source>
        <strain evidence="8">JCM 17664</strain>
    </source>
</reference>
<protein>
    <submittedName>
        <fullName evidence="8">RagB/SusD family nutrient uptake outer membrane protein</fullName>
    </submittedName>
</protein>
<accession>A0ABP8FRM5</accession>
<evidence type="ECO:0000256" key="5">
    <source>
        <dbReference type="ARBA" id="ARBA00023237"/>
    </source>
</evidence>
<feature type="domain" description="RagB/SusD" evidence="6">
    <location>
        <begin position="305"/>
        <end position="575"/>
    </location>
</feature>
<dbReference type="InterPro" id="IPR012944">
    <property type="entry name" value="SusD_RagB_dom"/>
</dbReference>
<dbReference type="EMBL" id="BAABFN010000002">
    <property type="protein sequence ID" value="GAA4309528.1"/>
    <property type="molecule type" value="Genomic_DNA"/>
</dbReference>
<evidence type="ECO:0000259" key="7">
    <source>
        <dbReference type="Pfam" id="PF14322"/>
    </source>
</evidence>
<name>A0ABP8FRM5_9BACT</name>
<dbReference type="SUPFAM" id="SSF48452">
    <property type="entry name" value="TPR-like"/>
    <property type="match status" value="1"/>
</dbReference>
<proteinExistence type="inferred from homology"/>
<comment type="caution">
    <text evidence="8">The sequence shown here is derived from an EMBL/GenBank/DDBJ whole genome shotgun (WGS) entry which is preliminary data.</text>
</comment>
<dbReference type="Proteomes" id="UP001501207">
    <property type="component" value="Unassembled WGS sequence"/>
</dbReference>
<evidence type="ECO:0000313" key="8">
    <source>
        <dbReference type="EMBL" id="GAA4309528.1"/>
    </source>
</evidence>
<sequence length="578" mass="64991">MRKIIICIIGFPLVFLFSSCEKDFLDRKPLDQISQVEFWKTTSDMETYLNTLYASLPGWGTHDAGPFWIDNNSDNMVPGLYNTHLAGLTVLPVSGGGWDWTNVRAANVFLSSSSSVEDGAEGDKQHFLGEGYFFRAWFYFELFQQFGGLPWIDEPLETNSPELYGMRQPRNITADHILSDLDSAIILLKDAGQAPVNRVNRSVALAFKSRVALYEGTWEKYHAGTVFGITDGDPGKYLKQSLDASEQLMESGKFAIYNTGHPESDYDLLFNQSDLSGNPEIIFWRKYKEGLLTHNGQRYLSIIAGNTGISKSLVDSYLCTDGRPISSSRLYRGDSGLLQVVKNRDLRLRQLIFVPGDPITIDFSGGGDTLSVFGKAKINLGGDSRDVTGYQIKKGAYPDKTLQQADFTSTTAAILFRYAEVLLNFAEAKAELGTITQSDIDRSINLLRKRAGVAALQLADIASDPGWDFPELSPVINEIRRERRVELACEGYRYNDLCRWSAHRLIVHKRAKGARFIARDYPDNININVDEDGYIDPYQKSLPNGYGFNIERDYLYPLPAYDLSLNEKLEQNPGWPRK</sequence>
<dbReference type="Pfam" id="PF14322">
    <property type="entry name" value="SusD-like_3"/>
    <property type="match status" value="1"/>
</dbReference>
<evidence type="ECO:0000256" key="3">
    <source>
        <dbReference type="ARBA" id="ARBA00022729"/>
    </source>
</evidence>
<evidence type="ECO:0000256" key="4">
    <source>
        <dbReference type="ARBA" id="ARBA00023136"/>
    </source>
</evidence>
<keyword evidence="10" id="KW-1185">Reference proteome</keyword>
<keyword evidence="3" id="KW-0732">Signal</keyword>
<dbReference type="InterPro" id="IPR011990">
    <property type="entry name" value="TPR-like_helical_dom_sf"/>
</dbReference>
<dbReference type="RefSeq" id="WP_344978362.1">
    <property type="nucleotide sequence ID" value="NZ_BAABFN010000002.1"/>
</dbReference>
<dbReference type="EMBL" id="BAABFN010000003">
    <property type="protein sequence ID" value="GAA4309579.1"/>
    <property type="molecule type" value="Genomic_DNA"/>
</dbReference>
<dbReference type="PROSITE" id="PS51257">
    <property type="entry name" value="PROKAR_LIPOPROTEIN"/>
    <property type="match status" value="1"/>
</dbReference>
<comment type="similarity">
    <text evidence="2">Belongs to the SusD family.</text>
</comment>
<dbReference type="Pfam" id="PF07980">
    <property type="entry name" value="SusD_RagB"/>
    <property type="match status" value="1"/>
</dbReference>